<evidence type="ECO:0000256" key="1">
    <source>
        <dbReference type="SAM" id="MobiDB-lite"/>
    </source>
</evidence>
<evidence type="ECO:0000259" key="2">
    <source>
        <dbReference type="SMART" id="SM00481"/>
    </source>
</evidence>
<dbReference type="Proteomes" id="UP000190435">
    <property type="component" value="Unassembled WGS sequence"/>
</dbReference>
<evidence type="ECO:0000313" key="5">
    <source>
        <dbReference type="Proteomes" id="UP000190435"/>
    </source>
</evidence>
<dbReference type="PANTHER" id="PTHR42924:SF3">
    <property type="entry name" value="POLYMERASE_HISTIDINOL PHOSPHATASE N-TERMINAL DOMAIN-CONTAINING PROTEIN"/>
    <property type="match status" value="1"/>
</dbReference>
<feature type="compositionally biased region" description="Basic and acidic residues" evidence="1">
    <location>
        <begin position="1"/>
        <end position="11"/>
    </location>
</feature>
<feature type="domain" description="Polymerase/histidinol phosphatase N-terminal" evidence="2">
    <location>
        <begin position="7"/>
        <end position="72"/>
    </location>
</feature>
<dbReference type="EMBL" id="UGQE01000004">
    <property type="protein sequence ID" value="STZ13943.1"/>
    <property type="molecule type" value="Genomic_DNA"/>
</dbReference>
<dbReference type="OrthoDB" id="9804333at2"/>
<dbReference type="InterPro" id="IPR004013">
    <property type="entry name" value="PHP_dom"/>
</dbReference>
<evidence type="ECO:0000313" key="6">
    <source>
        <dbReference type="Proteomes" id="UP000255279"/>
    </source>
</evidence>
<dbReference type="GO" id="GO:0004534">
    <property type="term" value="F:5'-3' RNA exonuclease activity"/>
    <property type="evidence" value="ECO:0007669"/>
    <property type="project" value="TreeGrafter"/>
</dbReference>
<dbReference type="Pfam" id="PF02811">
    <property type="entry name" value="PHP"/>
    <property type="match status" value="1"/>
</dbReference>
<gene>
    <name evidence="3" type="ORF">B0181_03250</name>
    <name evidence="4" type="ORF">NCTC10293_01522</name>
</gene>
<dbReference type="AlphaFoldDB" id="A0A1T0A6D1"/>
<dbReference type="InterPro" id="IPR016195">
    <property type="entry name" value="Pol/histidinol_Pase-like"/>
</dbReference>
<dbReference type="InterPro" id="IPR003141">
    <property type="entry name" value="Pol/His_phosphatase_N"/>
</dbReference>
<dbReference type="SMART" id="SM00481">
    <property type="entry name" value="POLIIIAc"/>
    <property type="match status" value="1"/>
</dbReference>
<dbReference type="Gene3D" id="1.10.150.650">
    <property type="match status" value="1"/>
</dbReference>
<name>A0A1T0A6D1_9GAMM</name>
<dbReference type="GO" id="GO:0035312">
    <property type="term" value="F:5'-3' DNA exonuclease activity"/>
    <property type="evidence" value="ECO:0007669"/>
    <property type="project" value="TreeGrafter"/>
</dbReference>
<proteinExistence type="predicted"/>
<dbReference type="SUPFAM" id="SSF89550">
    <property type="entry name" value="PHP domain-like"/>
    <property type="match status" value="1"/>
</dbReference>
<dbReference type="RefSeq" id="WP_078276051.1">
    <property type="nucleotide sequence ID" value="NZ_CAACXO010000018.1"/>
</dbReference>
<dbReference type="CDD" id="cd07438">
    <property type="entry name" value="PHP_HisPPase_AMP"/>
    <property type="match status" value="1"/>
</dbReference>
<reference evidence="3 5" key="1">
    <citation type="submission" date="2017-02" db="EMBL/GenBank/DDBJ databases">
        <title>Draft genome sequence of Moraxella caviae CCUG 355 type strain.</title>
        <authorList>
            <person name="Engstrom-Jakobsson H."/>
            <person name="Salva-Serra F."/>
            <person name="Thorell K."/>
            <person name="Gonzales-Siles L."/>
            <person name="Karlsson R."/>
            <person name="Boulund F."/>
            <person name="Engstrand L."/>
            <person name="Moore E."/>
        </authorList>
    </citation>
    <scope>NUCLEOTIDE SEQUENCE [LARGE SCALE GENOMIC DNA]</scope>
    <source>
        <strain evidence="3 5">CCUG 355</strain>
    </source>
</reference>
<dbReference type="PANTHER" id="PTHR42924">
    <property type="entry name" value="EXONUCLEASE"/>
    <property type="match status" value="1"/>
</dbReference>
<dbReference type="Gene3D" id="3.20.20.140">
    <property type="entry name" value="Metal-dependent hydrolases"/>
    <property type="match status" value="1"/>
</dbReference>
<keyword evidence="5" id="KW-1185">Reference proteome</keyword>
<protein>
    <submittedName>
        <fullName evidence="3 4">Phosphatase</fullName>
    </submittedName>
</protein>
<dbReference type="EMBL" id="MUXU01000022">
    <property type="protein sequence ID" value="OOR91333.1"/>
    <property type="molecule type" value="Genomic_DNA"/>
</dbReference>
<sequence>MTKNLRIDLHSHSTSSDGTFSPSELVQLAHSVGIDVLALTDHDTVSGVQEASMAAKSLGMTLISGVEISCRHALSGGYGKHQSIDKIIHVVALDMTDLPRMDKALQALQDSREQRGWQMVQKLGEILAQDEKLTAQVLDAPCFDEADKSSAASQIRDVLWRAVLQKAGSNAKAVGRAHIGQVLKDVGVVANVQAAFDKYLADGKPAYVAIDAISMADAVRLIHECGGVAVLAHPTRYGLSATRTRRLIADFAMMGGDGCELPNQEPDSLRAMIDRSIAEHGLKVSVGSDFHGTNMPWRKLGATAKPKAEQVPIWQTWDL</sequence>
<organism evidence="3 5">
    <name type="scientific">Moraxella caviae</name>
    <dbReference type="NCBI Taxonomy" id="34060"/>
    <lineage>
        <taxon>Bacteria</taxon>
        <taxon>Pseudomonadati</taxon>
        <taxon>Pseudomonadota</taxon>
        <taxon>Gammaproteobacteria</taxon>
        <taxon>Moraxellales</taxon>
        <taxon>Moraxellaceae</taxon>
        <taxon>Moraxella</taxon>
    </lineage>
</organism>
<reference evidence="4 6" key="2">
    <citation type="submission" date="2018-06" db="EMBL/GenBank/DDBJ databases">
        <authorList>
            <consortium name="Pathogen Informatics"/>
            <person name="Doyle S."/>
        </authorList>
    </citation>
    <scope>NUCLEOTIDE SEQUENCE [LARGE SCALE GENOMIC DNA]</scope>
    <source>
        <strain evidence="4 6">NCTC10293</strain>
    </source>
</reference>
<evidence type="ECO:0000313" key="3">
    <source>
        <dbReference type="EMBL" id="OOR91333.1"/>
    </source>
</evidence>
<evidence type="ECO:0000313" key="4">
    <source>
        <dbReference type="EMBL" id="STZ13943.1"/>
    </source>
</evidence>
<dbReference type="InterPro" id="IPR052018">
    <property type="entry name" value="PHP_domain"/>
</dbReference>
<dbReference type="Proteomes" id="UP000255279">
    <property type="component" value="Unassembled WGS sequence"/>
</dbReference>
<dbReference type="STRING" id="34060.B0181_03250"/>
<keyword evidence="4" id="KW-0378">Hydrolase</keyword>
<accession>A0A1T0A6D1</accession>
<feature type="region of interest" description="Disordered" evidence="1">
    <location>
        <begin position="1"/>
        <end position="20"/>
    </location>
</feature>